<dbReference type="Proteomes" id="UP000183180">
    <property type="component" value="Unassembled WGS sequence"/>
</dbReference>
<sequence>MSVLSLSARRSAFRPTRLAAAVATIGIAVALGTTGCGAGQISQTANQLPAVNGANVNIDALQLRDVQILYPEKDAPTVFGNGGPFELAFVVANSDQTAYYRLKEIKPEKGSVEFVEGSDSAARVIPPGQALSSGTPVGSVRDSEKRVTAELSDTGDTVAAGLTTDLTFVFEKRESNGSWVPAGETTVQTPVDAGAELERQDVARNAEPTFYNQHHGEVGPGDAEGGAPEGGHEEGGGH</sequence>
<feature type="region of interest" description="Disordered" evidence="1">
    <location>
        <begin position="210"/>
        <end position="238"/>
    </location>
</feature>
<dbReference type="STRING" id="158898.SAMN04488548_1342763"/>
<dbReference type="Pfam" id="PF04314">
    <property type="entry name" value="PCuAC"/>
    <property type="match status" value="1"/>
</dbReference>
<dbReference type="AlphaFoldDB" id="A0A1H2K1X3"/>
<feature type="compositionally biased region" description="Gly residues" evidence="1">
    <location>
        <begin position="218"/>
        <end position="229"/>
    </location>
</feature>
<evidence type="ECO:0000313" key="3">
    <source>
        <dbReference type="Proteomes" id="UP000183180"/>
    </source>
</evidence>
<evidence type="ECO:0000313" key="2">
    <source>
        <dbReference type="EMBL" id="SDU62697.1"/>
    </source>
</evidence>
<reference evidence="2 3" key="1">
    <citation type="submission" date="2016-10" db="EMBL/GenBank/DDBJ databases">
        <authorList>
            <person name="de Groot N.N."/>
        </authorList>
    </citation>
    <scope>NUCLEOTIDE SEQUENCE [LARGE SCALE GENOMIC DNA]</scope>
    <source>
        <strain evidence="2 3">DSM 44215</strain>
    </source>
</reference>
<organism evidence="2 3">
    <name type="scientific">Gordonia westfalica</name>
    <dbReference type="NCBI Taxonomy" id="158898"/>
    <lineage>
        <taxon>Bacteria</taxon>
        <taxon>Bacillati</taxon>
        <taxon>Actinomycetota</taxon>
        <taxon>Actinomycetes</taxon>
        <taxon>Mycobacteriales</taxon>
        <taxon>Gordoniaceae</taxon>
        <taxon>Gordonia</taxon>
    </lineage>
</organism>
<protein>
    <recommendedName>
        <fullName evidence="4">Copper(I)-binding protein</fullName>
    </recommendedName>
</protein>
<gene>
    <name evidence="2" type="ORF">SAMN04488548_1342763</name>
</gene>
<dbReference type="EMBL" id="FNLM01000034">
    <property type="protein sequence ID" value="SDU62697.1"/>
    <property type="molecule type" value="Genomic_DNA"/>
</dbReference>
<name>A0A1H2K1X3_9ACTN</name>
<evidence type="ECO:0008006" key="4">
    <source>
        <dbReference type="Google" id="ProtNLM"/>
    </source>
</evidence>
<dbReference type="InterPro" id="IPR007410">
    <property type="entry name" value="LpqE-like"/>
</dbReference>
<evidence type="ECO:0000256" key="1">
    <source>
        <dbReference type="SAM" id="MobiDB-lite"/>
    </source>
</evidence>
<proteinExistence type="predicted"/>
<accession>A0A1H2K1X3</accession>